<evidence type="ECO:0000313" key="2">
    <source>
        <dbReference type="Proteomes" id="UP000828941"/>
    </source>
</evidence>
<name>A0ACB9KNW2_BAUVA</name>
<keyword evidence="2" id="KW-1185">Reference proteome</keyword>
<gene>
    <name evidence="1" type="ORF">L6164_032491</name>
</gene>
<accession>A0ACB9KNW2</accession>
<sequence>MATIIACSCHRSFGFYSWRFSGTSNSFLAQNVDFRLQQKKKNSTTIEKLFCSSKFRVITSVQALPFDLSPPPIDHDFLDTAKSAGAEVSNEGIVETFGNDDEALDAVDNGVVVVDLSHFGRIRVSGEDRIQFLHNQSTANFECLQAGQGCDTVFVTPTARTIDIAHAWVMKNAVTLVVSSETCRTITEMLNKYIFFADKVEIQDITKKTSLFVLVGPKSDQVMEHLNLGDLVEKPYGTHQHFSVDGQPVTIGVGNIISEEGFSLLMSPAAAPSIWKTILAQGAIPMGFKAWEKLRVLRGRPAPGKELTNEFNVLEAFLWNSISLNKGCYKGQETIARLITYDGLKQRLWGLRLSAAAEPGSIITVDGKKVGKLTSYASGRNQFEHFGLGYIKRQAASEGDTVIIGDNINGTVVEVPFLAQQRQPSRSPTS</sequence>
<comment type="caution">
    <text evidence="1">The sequence shown here is derived from an EMBL/GenBank/DDBJ whole genome shotgun (WGS) entry which is preliminary data.</text>
</comment>
<organism evidence="1 2">
    <name type="scientific">Bauhinia variegata</name>
    <name type="common">Purple orchid tree</name>
    <name type="synonym">Phanera variegata</name>
    <dbReference type="NCBI Taxonomy" id="167791"/>
    <lineage>
        <taxon>Eukaryota</taxon>
        <taxon>Viridiplantae</taxon>
        <taxon>Streptophyta</taxon>
        <taxon>Embryophyta</taxon>
        <taxon>Tracheophyta</taxon>
        <taxon>Spermatophyta</taxon>
        <taxon>Magnoliopsida</taxon>
        <taxon>eudicotyledons</taxon>
        <taxon>Gunneridae</taxon>
        <taxon>Pentapetalae</taxon>
        <taxon>rosids</taxon>
        <taxon>fabids</taxon>
        <taxon>Fabales</taxon>
        <taxon>Fabaceae</taxon>
        <taxon>Cercidoideae</taxon>
        <taxon>Cercideae</taxon>
        <taxon>Bauhiniinae</taxon>
        <taxon>Bauhinia</taxon>
    </lineage>
</organism>
<evidence type="ECO:0000313" key="1">
    <source>
        <dbReference type="EMBL" id="KAI4298990.1"/>
    </source>
</evidence>
<protein>
    <submittedName>
        <fullName evidence="1">Uncharacterized protein</fullName>
    </submittedName>
</protein>
<dbReference type="Proteomes" id="UP000828941">
    <property type="component" value="Chromosome 13"/>
</dbReference>
<dbReference type="EMBL" id="CM039438">
    <property type="protein sequence ID" value="KAI4298990.1"/>
    <property type="molecule type" value="Genomic_DNA"/>
</dbReference>
<proteinExistence type="predicted"/>
<reference evidence="1 2" key="1">
    <citation type="journal article" date="2022" name="DNA Res.">
        <title>Chromosomal-level genome assembly of the orchid tree Bauhinia variegata (Leguminosae; Cercidoideae) supports the allotetraploid origin hypothesis of Bauhinia.</title>
        <authorList>
            <person name="Zhong Y."/>
            <person name="Chen Y."/>
            <person name="Zheng D."/>
            <person name="Pang J."/>
            <person name="Liu Y."/>
            <person name="Luo S."/>
            <person name="Meng S."/>
            <person name="Qian L."/>
            <person name="Wei D."/>
            <person name="Dai S."/>
            <person name="Zhou R."/>
        </authorList>
    </citation>
    <scope>NUCLEOTIDE SEQUENCE [LARGE SCALE GENOMIC DNA]</scope>
    <source>
        <strain evidence="1">BV-YZ2020</strain>
    </source>
</reference>